<evidence type="ECO:0000256" key="7">
    <source>
        <dbReference type="ARBA" id="ARBA00046740"/>
    </source>
</evidence>
<dbReference type="AlphaFoldDB" id="A0A520MY11"/>
<comment type="function">
    <text evidence="8">One of the primary rRNA binding proteins, it binds directly to 16S rRNA central domain where it helps coordinate assembly of the platform of the 30S subunit.</text>
</comment>
<evidence type="ECO:0000256" key="5">
    <source>
        <dbReference type="ARBA" id="ARBA00023274"/>
    </source>
</evidence>
<comment type="caution">
    <text evidence="9">The sequence shown here is derived from an EMBL/GenBank/DDBJ whole genome shotgun (WGS) entry which is preliminary data.</text>
</comment>
<evidence type="ECO:0000256" key="6">
    <source>
        <dbReference type="ARBA" id="ARBA00035258"/>
    </source>
</evidence>
<dbReference type="GO" id="GO:1990904">
    <property type="term" value="C:ribonucleoprotein complex"/>
    <property type="evidence" value="ECO:0007669"/>
    <property type="project" value="UniProtKB-KW"/>
</dbReference>
<evidence type="ECO:0000313" key="9">
    <source>
        <dbReference type="EMBL" id="RZO26127.1"/>
    </source>
</evidence>
<name>A0A520MY11_9GAMM</name>
<keyword evidence="4 8" id="KW-0689">Ribosomal protein</keyword>
<comment type="similarity">
    <text evidence="1 8">Belongs to the universal ribosomal protein uS8 family.</text>
</comment>
<evidence type="ECO:0000256" key="1">
    <source>
        <dbReference type="ARBA" id="ARBA00006471"/>
    </source>
</evidence>
<dbReference type="GO" id="GO:0006412">
    <property type="term" value="P:translation"/>
    <property type="evidence" value="ECO:0007669"/>
    <property type="project" value="UniProtKB-UniRule"/>
</dbReference>
<dbReference type="HAMAP" id="MF_01302_B">
    <property type="entry name" value="Ribosomal_uS8_B"/>
    <property type="match status" value="1"/>
</dbReference>
<evidence type="ECO:0000256" key="2">
    <source>
        <dbReference type="ARBA" id="ARBA00022730"/>
    </source>
</evidence>
<dbReference type="PANTHER" id="PTHR11758">
    <property type="entry name" value="40S RIBOSOMAL PROTEIN S15A"/>
    <property type="match status" value="1"/>
</dbReference>
<evidence type="ECO:0000256" key="3">
    <source>
        <dbReference type="ARBA" id="ARBA00022884"/>
    </source>
</evidence>
<dbReference type="Proteomes" id="UP000315825">
    <property type="component" value="Unassembled WGS sequence"/>
</dbReference>
<dbReference type="Gene3D" id="3.30.1490.10">
    <property type="match status" value="1"/>
</dbReference>
<dbReference type="GO" id="GO:0005737">
    <property type="term" value="C:cytoplasm"/>
    <property type="evidence" value="ECO:0007669"/>
    <property type="project" value="UniProtKB-ARBA"/>
</dbReference>
<protein>
    <recommendedName>
        <fullName evidence="6 8">Small ribosomal subunit protein uS8</fullName>
    </recommendedName>
</protein>
<comment type="subunit">
    <text evidence="7 8">Part of the 30S ribosomal subunit. Contacts proteins S5 and S12.</text>
</comment>
<dbReference type="Pfam" id="PF00410">
    <property type="entry name" value="Ribosomal_S8"/>
    <property type="match status" value="1"/>
</dbReference>
<sequence length="128" mass="14536">MTDPVADLLTRIRNALLRRKESVSAPHSKLKHELLKLLVKEGFISGVKKVKRDFAELDVSLKYVNEESAIREIQRESKPGLRKYVSYKDIKPYKGGLGIRILSTSKGLRTDKQAIKDQLGGEIICRVF</sequence>
<dbReference type="Gene3D" id="3.30.1370.30">
    <property type="match status" value="1"/>
</dbReference>
<dbReference type="InterPro" id="IPR035987">
    <property type="entry name" value="Ribosomal_uS8_sf"/>
</dbReference>
<keyword evidence="5 8" id="KW-0687">Ribonucleoprotein</keyword>
<proteinExistence type="inferred from homology"/>
<evidence type="ECO:0000313" key="10">
    <source>
        <dbReference type="Proteomes" id="UP000315825"/>
    </source>
</evidence>
<gene>
    <name evidence="8" type="primary">rpsH</name>
    <name evidence="9" type="ORF">EVA92_03495</name>
</gene>
<dbReference type="EMBL" id="SHBE01000006">
    <property type="protein sequence ID" value="RZO26127.1"/>
    <property type="molecule type" value="Genomic_DNA"/>
</dbReference>
<organism evidence="9 10">
    <name type="scientific">SAR86 cluster bacterium</name>
    <dbReference type="NCBI Taxonomy" id="2030880"/>
    <lineage>
        <taxon>Bacteria</taxon>
        <taxon>Pseudomonadati</taxon>
        <taxon>Pseudomonadota</taxon>
        <taxon>Gammaproteobacteria</taxon>
        <taxon>SAR86 cluster</taxon>
    </lineage>
</organism>
<dbReference type="InterPro" id="IPR000630">
    <property type="entry name" value="Ribosomal_uS8"/>
</dbReference>
<keyword evidence="2 8" id="KW-0699">rRNA-binding</keyword>
<dbReference type="FunFam" id="3.30.1370.30:FF:000002">
    <property type="entry name" value="30S ribosomal protein S8"/>
    <property type="match status" value="1"/>
</dbReference>
<accession>A0A520MY11</accession>
<dbReference type="NCBIfam" id="NF001109">
    <property type="entry name" value="PRK00136.1"/>
    <property type="match status" value="1"/>
</dbReference>
<dbReference type="GO" id="GO:0019843">
    <property type="term" value="F:rRNA binding"/>
    <property type="evidence" value="ECO:0007669"/>
    <property type="project" value="UniProtKB-UniRule"/>
</dbReference>
<dbReference type="GO" id="GO:0003735">
    <property type="term" value="F:structural constituent of ribosome"/>
    <property type="evidence" value="ECO:0007669"/>
    <property type="project" value="InterPro"/>
</dbReference>
<reference evidence="9 10" key="1">
    <citation type="submission" date="2019-02" db="EMBL/GenBank/DDBJ databases">
        <title>Prokaryotic population dynamics and viral predation in marine succession experiment using metagenomics: the confinement effect.</title>
        <authorList>
            <person name="Haro-Moreno J.M."/>
            <person name="Rodriguez-Valera F."/>
            <person name="Lopez-Perez M."/>
        </authorList>
    </citation>
    <scope>NUCLEOTIDE SEQUENCE [LARGE SCALE GENOMIC DNA]</scope>
    <source>
        <strain evidence="9">MED-G159</strain>
    </source>
</reference>
<evidence type="ECO:0000256" key="8">
    <source>
        <dbReference type="HAMAP-Rule" id="MF_01302"/>
    </source>
</evidence>
<dbReference type="FunFam" id="3.30.1490.10:FF:000001">
    <property type="entry name" value="30S ribosomal protein S8"/>
    <property type="match status" value="1"/>
</dbReference>
<dbReference type="SUPFAM" id="SSF56047">
    <property type="entry name" value="Ribosomal protein S8"/>
    <property type="match status" value="1"/>
</dbReference>
<keyword evidence="3 8" id="KW-0694">RNA-binding</keyword>
<evidence type="ECO:0000256" key="4">
    <source>
        <dbReference type="ARBA" id="ARBA00022980"/>
    </source>
</evidence>
<dbReference type="GO" id="GO:0005840">
    <property type="term" value="C:ribosome"/>
    <property type="evidence" value="ECO:0007669"/>
    <property type="project" value="UniProtKB-KW"/>
</dbReference>